<dbReference type="CDD" id="cd02440">
    <property type="entry name" value="AdoMet_MTases"/>
    <property type="match status" value="1"/>
</dbReference>
<dbReference type="GO" id="GO:0008168">
    <property type="term" value="F:methyltransferase activity"/>
    <property type="evidence" value="ECO:0007669"/>
    <property type="project" value="UniProtKB-KW"/>
</dbReference>
<name>A0A7Z0TIU2_9BRAD</name>
<dbReference type="RefSeq" id="WP_166342823.1">
    <property type="nucleotide sequence ID" value="NZ_CP088280.1"/>
</dbReference>
<dbReference type="InterPro" id="IPR029063">
    <property type="entry name" value="SAM-dependent_MTases_sf"/>
</dbReference>
<evidence type="ECO:0000313" key="3">
    <source>
        <dbReference type="Proteomes" id="UP000564836"/>
    </source>
</evidence>
<gene>
    <name evidence="2" type="ORF">G6321_00015950</name>
    <name evidence="1" type="ORF">G6321_02320</name>
</gene>
<dbReference type="Proteomes" id="UP000564836">
    <property type="component" value="Chromosome"/>
</dbReference>
<dbReference type="EMBL" id="CP088280">
    <property type="protein sequence ID" value="UGX96548.1"/>
    <property type="molecule type" value="Genomic_DNA"/>
</dbReference>
<protein>
    <submittedName>
        <fullName evidence="1">Methyltransferase domain-containing protein</fullName>
    </submittedName>
</protein>
<dbReference type="Gene3D" id="3.40.50.150">
    <property type="entry name" value="Vaccinia Virus protein VP39"/>
    <property type="match status" value="1"/>
</dbReference>
<sequence length="383" mass="41360">MIDAASSTAHCPLCSSGAAALTLPHPSRSMLSDGRVIPRALTKMSCLACGSAFHASSAAEVDIRAIYDDDYTLASAAPKSDVARARAYGDWIRGEFNPPRSILEIGCGSGALLSELLQTWPDAHACGVDPALPKTTQSQRNITLVRGFVEDIPTVAGTFDLIVAVNVIEHTTSPSAFLRSLHDHLAPNGRIVIICPDGHSPNVELLFFDHLYSLTRDGLRICGRGAALAAEKQIPAPNNIGDFQMSVFTAQTDNSHTPPADATDAARLHSDRQSYLDGWRMLDQFLLERLRSTANLLSFGAGQTAALLRAYAPQTWARVASLVLDDPTEAWDLGPPVALYRHAVQTPGRPTLIATTPRVQQAVAKRLERDGLYPVTWNELIPR</sequence>
<dbReference type="EMBL" id="JACBFH010000001">
    <property type="protein sequence ID" value="NYY87303.1"/>
    <property type="molecule type" value="Genomic_DNA"/>
</dbReference>
<dbReference type="AlphaFoldDB" id="A0A7Z0TIU2"/>
<dbReference type="GO" id="GO:0032259">
    <property type="term" value="P:methylation"/>
    <property type="evidence" value="ECO:0007669"/>
    <property type="project" value="UniProtKB-KW"/>
</dbReference>
<evidence type="ECO:0000313" key="2">
    <source>
        <dbReference type="EMBL" id="UGX96548.1"/>
    </source>
</evidence>
<dbReference type="Pfam" id="PF13489">
    <property type="entry name" value="Methyltransf_23"/>
    <property type="match status" value="1"/>
</dbReference>
<dbReference type="PANTHER" id="PTHR43861">
    <property type="entry name" value="TRANS-ACONITATE 2-METHYLTRANSFERASE-RELATED"/>
    <property type="match status" value="1"/>
</dbReference>
<evidence type="ECO:0000313" key="1">
    <source>
        <dbReference type="EMBL" id="NYY87303.1"/>
    </source>
</evidence>
<keyword evidence="1" id="KW-0489">Methyltransferase</keyword>
<reference evidence="2 3" key="3">
    <citation type="journal article" date="2022" name="Int. J. Syst. Evol. Microbiol.">
        <title>Strains of Bradyrhizobium barranii sp. nov. associated with legumes native to Canada are symbionts of soybeans and belong to different subspecies (subsp. barranii subsp. nov. and subsp. apii subsp. nov.) and symbiovars (sv. glycinearum and sv. septentrionale).</title>
        <authorList>
            <person name="Bromfield E.S.P."/>
            <person name="Cloutier S."/>
            <person name="Wasai-Hara S."/>
            <person name="Minamisawa K."/>
        </authorList>
    </citation>
    <scope>NUCLEOTIDE SEQUENCE [LARGE SCALE GENOMIC DNA]</scope>
    <source>
        <strain evidence="2 3">323S2</strain>
    </source>
</reference>
<accession>A0A7Z0TIU2</accession>
<reference evidence="2 3" key="1">
    <citation type="journal article" date="2017" name="Syst. Appl. Microbiol.">
        <title>Soybeans inoculated with root zone soils of Canadian native legumes harbour diverse and novel Bradyrhizobium spp. that possess agricultural potential.</title>
        <authorList>
            <person name="Bromfield E.S.P."/>
            <person name="Cloutier S."/>
            <person name="Tambong J.T."/>
            <person name="Tran Thi T.V."/>
        </authorList>
    </citation>
    <scope>NUCLEOTIDE SEQUENCE [LARGE SCALE GENOMIC DNA]</scope>
    <source>
        <strain evidence="2 3">323S2</strain>
    </source>
</reference>
<organism evidence="1">
    <name type="scientific">Bradyrhizobium barranii subsp. barranii</name>
    <dbReference type="NCBI Taxonomy" id="2823807"/>
    <lineage>
        <taxon>Bacteria</taxon>
        <taxon>Pseudomonadati</taxon>
        <taxon>Pseudomonadota</taxon>
        <taxon>Alphaproteobacteria</taxon>
        <taxon>Hyphomicrobiales</taxon>
        <taxon>Nitrobacteraceae</taxon>
        <taxon>Bradyrhizobium</taxon>
        <taxon>Bradyrhizobium barranii</taxon>
    </lineage>
</organism>
<proteinExistence type="predicted"/>
<dbReference type="SUPFAM" id="SSF53335">
    <property type="entry name" value="S-adenosyl-L-methionine-dependent methyltransferases"/>
    <property type="match status" value="1"/>
</dbReference>
<reference evidence="1" key="2">
    <citation type="submission" date="2020-06" db="EMBL/GenBank/DDBJ databases">
        <title>Whole Genome Sequence of Bradyrhizobium sp. Strain 323S2.</title>
        <authorList>
            <person name="Bromfield E.S.P."/>
        </authorList>
    </citation>
    <scope>NUCLEOTIDE SEQUENCE [LARGE SCALE GENOMIC DNA]</scope>
    <source>
        <strain evidence="1">323S2</strain>
    </source>
</reference>
<keyword evidence="1" id="KW-0808">Transferase</keyword>